<name>G7KSM6_MEDTR</name>
<proteinExistence type="predicted"/>
<sequence length="107" mass="11971">MDAIKILASGFDCPCLHVPILLRRVVKIDELMSDIVIVKNVLAPEYKAKDWSHINIVTVKWFDESIAQRACLNEESYPVQSGSLSSNVPLFVKEADAEAPPFITDQQ</sequence>
<dbReference type="EnsemblPlants" id="AES81326">
    <property type="protein sequence ID" value="AES81326"/>
    <property type="gene ID" value="MTR_7g091010"/>
</dbReference>
<dbReference type="Proteomes" id="UP000002051">
    <property type="component" value="Unassembled WGS sequence"/>
</dbReference>
<evidence type="ECO:0000313" key="1">
    <source>
        <dbReference type="EMBL" id="AES81326.1"/>
    </source>
</evidence>
<dbReference type="PaxDb" id="3880-AES81326"/>
<reference evidence="2" key="3">
    <citation type="submission" date="2015-04" db="UniProtKB">
        <authorList>
            <consortium name="EnsemblPlants"/>
        </authorList>
    </citation>
    <scope>IDENTIFICATION</scope>
    <source>
        <strain evidence="2">cv. Jemalong A17</strain>
    </source>
</reference>
<protein>
    <recommendedName>
        <fullName evidence="4">BRCT domain-containing protein</fullName>
    </recommendedName>
</protein>
<dbReference type="Gene3D" id="3.40.50.10190">
    <property type="entry name" value="BRCT domain"/>
    <property type="match status" value="1"/>
</dbReference>
<keyword evidence="3" id="KW-1185">Reference proteome</keyword>
<dbReference type="InterPro" id="IPR036420">
    <property type="entry name" value="BRCT_dom_sf"/>
</dbReference>
<evidence type="ECO:0008006" key="4">
    <source>
        <dbReference type="Google" id="ProtNLM"/>
    </source>
</evidence>
<dbReference type="AlphaFoldDB" id="G7KSM6"/>
<dbReference type="HOGENOM" id="CLU_2213873_0_0_1"/>
<accession>G7KSM6</accession>
<evidence type="ECO:0000313" key="3">
    <source>
        <dbReference type="Proteomes" id="UP000002051"/>
    </source>
</evidence>
<dbReference type="EMBL" id="CM001223">
    <property type="protein sequence ID" value="AES81326.1"/>
    <property type="molecule type" value="Genomic_DNA"/>
</dbReference>
<organism evidence="1 3">
    <name type="scientific">Medicago truncatula</name>
    <name type="common">Barrel medic</name>
    <name type="synonym">Medicago tribuloides</name>
    <dbReference type="NCBI Taxonomy" id="3880"/>
    <lineage>
        <taxon>Eukaryota</taxon>
        <taxon>Viridiplantae</taxon>
        <taxon>Streptophyta</taxon>
        <taxon>Embryophyta</taxon>
        <taxon>Tracheophyta</taxon>
        <taxon>Spermatophyta</taxon>
        <taxon>Magnoliopsida</taxon>
        <taxon>eudicotyledons</taxon>
        <taxon>Gunneridae</taxon>
        <taxon>Pentapetalae</taxon>
        <taxon>rosids</taxon>
        <taxon>fabids</taxon>
        <taxon>Fabales</taxon>
        <taxon>Fabaceae</taxon>
        <taxon>Papilionoideae</taxon>
        <taxon>50 kb inversion clade</taxon>
        <taxon>NPAAA clade</taxon>
        <taxon>Hologalegina</taxon>
        <taxon>IRL clade</taxon>
        <taxon>Trifolieae</taxon>
        <taxon>Medicago</taxon>
    </lineage>
</organism>
<dbReference type="STRING" id="3880.G7KSM6"/>
<gene>
    <name evidence="1" type="ordered locus">MTR_7g091010</name>
</gene>
<evidence type="ECO:0000313" key="2">
    <source>
        <dbReference type="EnsemblPlants" id="AES81326"/>
    </source>
</evidence>
<reference evidence="1 3" key="2">
    <citation type="journal article" date="2014" name="BMC Genomics">
        <title>An improved genome release (version Mt4.0) for the model legume Medicago truncatula.</title>
        <authorList>
            <person name="Tang H."/>
            <person name="Krishnakumar V."/>
            <person name="Bidwell S."/>
            <person name="Rosen B."/>
            <person name="Chan A."/>
            <person name="Zhou S."/>
            <person name="Gentzbittel L."/>
            <person name="Childs K.L."/>
            <person name="Yandell M."/>
            <person name="Gundlach H."/>
            <person name="Mayer K.F."/>
            <person name="Schwartz D.C."/>
            <person name="Town C.D."/>
        </authorList>
    </citation>
    <scope>GENOME REANNOTATION</scope>
    <source>
        <strain evidence="2 3">cv. Jemalong A17</strain>
    </source>
</reference>
<dbReference type="SUPFAM" id="SSF52113">
    <property type="entry name" value="BRCT domain"/>
    <property type="match status" value="1"/>
</dbReference>
<reference evidence="1 3" key="1">
    <citation type="journal article" date="2011" name="Nature">
        <title>The Medicago genome provides insight into the evolution of rhizobial symbioses.</title>
        <authorList>
            <person name="Young N.D."/>
            <person name="Debelle F."/>
            <person name="Oldroyd G.E."/>
            <person name="Geurts R."/>
            <person name="Cannon S.B."/>
            <person name="Udvardi M.K."/>
            <person name="Benedito V.A."/>
            <person name="Mayer K.F."/>
            <person name="Gouzy J."/>
            <person name="Schoof H."/>
            <person name="Van de Peer Y."/>
            <person name="Proost S."/>
            <person name="Cook D.R."/>
            <person name="Meyers B.C."/>
            <person name="Spannagl M."/>
            <person name="Cheung F."/>
            <person name="De Mita S."/>
            <person name="Krishnakumar V."/>
            <person name="Gundlach H."/>
            <person name="Zhou S."/>
            <person name="Mudge J."/>
            <person name="Bharti A.K."/>
            <person name="Murray J.D."/>
            <person name="Naoumkina M.A."/>
            <person name="Rosen B."/>
            <person name="Silverstein K.A."/>
            <person name="Tang H."/>
            <person name="Rombauts S."/>
            <person name="Zhao P.X."/>
            <person name="Zhou P."/>
            <person name="Barbe V."/>
            <person name="Bardou P."/>
            <person name="Bechner M."/>
            <person name="Bellec A."/>
            <person name="Berger A."/>
            <person name="Berges H."/>
            <person name="Bidwell S."/>
            <person name="Bisseling T."/>
            <person name="Choisne N."/>
            <person name="Couloux A."/>
            <person name="Denny R."/>
            <person name="Deshpande S."/>
            <person name="Dai X."/>
            <person name="Doyle J.J."/>
            <person name="Dudez A.M."/>
            <person name="Farmer A.D."/>
            <person name="Fouteau S."/>
            <person name="Franken C."/>
            <person name="Gibelin C."/>
            <person name="Gish J."/>
            <person name="Goldstein S."/>
            <person name="Gonzalez A.J."/>
            <person name="Green P.J."/>
            <person name="Hallab A."/>
            <person name="Hartog M."/>
            <person name="Hua A."/>
            <person name="Humphray S.J."/>
            <person name="Jeong D.H."/>
            <person name="Jing Y."/>
            <person name="Jocker A."/>
            <person name="Kenton S.M."/>
            <person name="Kim D.J."/>
            <person name="Klee K."/>
            <person name="Lai H."/>
            <person name="Lang C."/>
            <person name="Lin S."/>
            <person name="Macmil S.L."/>
            <person name="Magdelenat G."/>
            <person name="Matthews L."/>
            <person name="McCorrison J."/>
            <person name="Monaghan E.L."/>
            <person name="Mun J.H."/>
            <person name="Najar F.Z."/>
            <person name="Nicholson C."/>
            <person name="Noirot C."/>
            <person name="O'Bleness M."/>
            <person name="Paule C.R."/>
            <person name="Poulain J."/>
            <person name="Prion F."/>
            <person name="Qin B."/>
            <person name="Qu C."/>
            <person name="Retzel E.F."/>
            <person name="Riddle C."/>
            <person name="Sallet E."/>
            <person name="Samain S."/>
            <person name="Samson N."/>
            <person name="Sanders I."/>
            <person name="Saurat O."/>
            <person name="Scarpelli C."/>
            <person name="Schiex T."/>
            <person name="Segurens B."/>
            <person name="Severin A.J."/>
            <person name="Sherrier D.J."/>
            <person name="Shi R."/>
            <person name="Sims S."/>
            <person name="Singer S.R."/>
            <person name="Sinharoy S."/>
            <person name="Sterck L."/>
            <person name="Viollet A."/>
            <person name="Wang B.B."/>
            <person name="Wang K."/>
            <person name="Wang M."/>
            <person name="Wang X."/>
            <person name="Warfsmann J."/>
            <person name="Weissenbach J."/>
            <person name="White D.D."/>
            <person name="White J.D."/>
            <person name="Wiley G.B."/>
            <person name="Wincker P."/>
            <person name="Xing Y."/>
            <person name="Yang L."/>
            <person name="Yao Z."/>
            <person name="Ying F."/>
            <person name="Zhai J."/>
            <person name="Zhou L."/>
            <person name="Zuber A."/>
            <person name="Denarie J."/>
            <person name="Dixon R.A."/>
            <person name="May G.D."/>
            <person name="Schwartz D.C."/>
            <person name="Rogers J."/>
            <person name="Quetier F."/>
            <person name="Town C.D."/>
            <person name="Roe B.A."/>
        </authorList>
    </citation>
    <scope>NUCLEOTIDE SEQUENCE [LARGE SCALE GENOMIC DNA]</scope>
    <source>
        <strain evidence="1">A17</strain>
        <strain evidence="2 3">cv. Jemalong A17</strain>
    </source>
</reference>